<gene>
    <name evidence="2" type="ORF">J2I46_27935</name>
</gene>
<evidence type="ECO:0000313" key="2">
    <source>
        <dbReference type="EMBL" id="MBO0952446.1"/>
    </source>
</evidence>
<comment type="caution">
    <text evidence="2">The sequence shown here is derived from an EMBL/GenBank/DDBJ whole genome shotgun (WGS) entry which is preliminary data.</text>
</comment>
<keyword evidence="3" id="KW-1185">Reference proteome</keyword>
<feature type="chain" id="PRO_5047211724" evidence="1">
    <location>
        <begin position="18"/>
        <end position="167"/>
    </location>
</feature>
<dbReference type="InterPro" id="IPR027056">
    <property type="entry name" value="Gluconate_2DH_su3"/>
</dbReference>
<proteinExistence type="predicted"/>
<accession>A0ABS3JR07</accession>
<feature type="signal peptide" evidence="1">
    <location>
        <begin position="1"/>
        <end position="17"/>
    </location>
</feature>
<dbReference type="Proteomes" id="UP000664628">
    <property type="component" value="Unassembled WGS sequence"/>
</dbReference>
<dbReference type="Pfam" id="PF13618">
    <property type="entry name" value="Gluconate_2-dh3"/>
    <property type="match status" value="1"/>
</dbReference>
<reference evidence="2 3" key="1">
    <citation type="submission" date="2021-03" db="EMBL/GenBank/DDBJ databases">
        <title>Fibrella sp. HMF5405 genome sequencing and assembly.</title>
        <authorList>
            <person name="Kang H."/>
            <person name="Kim H."/>
            <person name="Bae S."/>
            <person name="Joh K."/>
        </authorList>
    </citation>
    <scope>NUCLEOTIDE SEQUENCE [LARGE SCALE GENOMIC DNA]</scope>
    <source>
        <strain evidence="2 3">HMF5405</strain>
    </source>
</reference>
<evidence type="ECO:0000313" key="3">
    <source>
        <dbReference type="Proteomes" id="UP000664628"/>
    </source>
</evidence>
<dbReference type="EMBL" id="JAFMYW010000011">
    <property type="protein sequence ID" value="MBO0952446.1"/>
    <property type="molecule type" value="Genomic_DNA"/>
</dbReference>
<protein>
    <submittedName>
        <fullName evidence="2">Gluconate 2-dehydrogenase subunit 3 family protein</fullName>
    </submittedName>
</protein>
<evidence type="ECO:0000256" key="1">
    <source>
        <dbReference type="SAM" id="SignalP"/>
    </source>
</evidence>
<organism evidence="2 3">
    <name type="scientific">Fibrella forsythiae</name>
    <dbReference type="NCBI Taxonomy" id="2817061"/>
    <lineage>
        <taxon>Bacteria</taxon>
        <taxon>Pseudomonadati</taxon>
        <taxon>Bacteroidota</taxon>
        <taxon>Cytophagia</taxon>
        <taxon>Cytophagales</taxon>
        <taxon>Spirosomataceae</taxon>
        <taxon>Fibrella</taxon>
    </lineage>
</organism>
<name>A0ABS3JR07_9BACT</name>
<sequence>MALLAGGLLALPAWANAWTRSTVAANHALLDPTQAEILTELVDTLIPASDTPGAKALNVPDFVQKMVIDCYEPAVQQQVKDGLLAVDAVAKVSFGSSFSTCDTPQRLDVLKQLEVSPDQNRKEFYGLIKNLTIQGYTTSEYVMTKYLNYSMIPGHYYGCVLAPLAAK</sequence>
<keyword evidence="1" id="KW-0732">Signal</keyword>